<reference evidence="1" key="1">
    <citation type="submission" date="2019-12" db="EMBL/GenBank/DDBJ databases">
        <title>An insight into the sialome of adult female Ixodes ricinus ticks feeding for 6 days.</title>
        <authorList>
            <person name="Perner J."/>
            <person name="Ribeiro J.M.C."/>
        </authorList>
    </citation>
    <scope>NUCLEOTIDE SEQUENCE</scope>
    <source>
        <strain evidence="1">Semi-engorged</strain>
        <tissue evidence="1">Salivary glands</tissue>
    </source>
</reference>
<organism evidence="1">
    <name type="scientific">Ixodes ricinus</name>
    <name type="common">Common tick</name>
    <name type="synonym">Acarus ricinus</name>
    <dbReference type="NCBI Taxonomy" id="34613"/>
    <lineage>
        <taxon>Eukaryota</taxon>
        <taxon>Metazoa</taxon>
        <taxon>Ecdysozoa</taxon>
        <taxon>Arthropoda</taxon>
        <taxon>Chelicerata</taxon>
        <taxon>Arachnida</taxon>
        <taxon>Acari</taxon>
        <taxon>Parasitiformes</taxon>
        <taxon>Ixodida</taxon>
        <taxon>Ixodoidea</taxon>
        <taxon>Ixodidae</taxon>
        <taxon>Ixodinae</taxon>
        <taxon>Ixodes</taxon>
    </lineage>
</organism>
<name>A0A6B0UTI0_IXORI</name>
<protein>
    <submittedName>
        <fullName evidence="1">Uncharacterized protein</fullName>
    </submittedName>
</protein>
<dbReference type="AlphaFoldDB" id="A0A6B0UTI0"/>
<proteinExistence type="predicted"/>
<sequence>MVTPEVLLNLGHDVICFLSMLLWINGRGVVEAGQLLVFYCRGTARLCWHCSFFHGSAGGRLPRQFLEALEESHRLALVSQSQEPQLVAVVGREKRSVGEGPSVSVMNKGLVLAEGTLPPKCTGGLLRPLASADIVSPKHC</sequence>
<dbReference type="EMBL" id="GIFC01010919">
    <property type="protein sequence ID" value="MXU93002.1"/>
    <property type="molecule type" value="Transcribed_RNA"/>
</dbReference>
<accession>A0A6B0UTI0</accession>
<evidence type="ECO:0000313" key="1">
    <source>
        <dbReference type="EMBL" id="MXU93002.1"/>
    </source>
</evidence>